<keyword evidence="5 11" id="KW-0547">Nucleotide-binding</keyword>
<dbReference type="GO" id="GO:0051015">
    <property type="term" value="F:actin filament binding"/>
    <property type="evidence" value="ECO:0007669"/>
    <property type="project" value="InterPro"/>
</dbReference>
<keyword evidence="3" id="KW-0963">Cytoplasm</keyword>
<dbReference type="GO" id="GO:0005886">
    <property type="term" value="C:plasma membrane"/>
    <property type="evidence" value="ECO:0007669"/>
    <property type="project" value="TreeGrafter"/>
</dbReference>
<dbReference type="InterPro" id="IPR036961">
    <property type="entry name" value="Kinesin_motor_dom_sf"/>
</dbReference>
<dbReference type="GO" id="GO:0009653">
    <property type="term" value="P:anatomical structure morphogenesis"/>
    <property type="evidence" value="ECO:0007669"/>
    <property type="project" value="UniProtKB-ARBA"/>
</dbReference>
<keyword evidence="9 11" id="KW-0505">Motor protein</keyword>
<dbReference type="CDD" id="cd21958">
    <property type="entry name" value="MyUb_Myo6"/>
    <property type="match status" value="1"/>
</dbReference>
<evidence type="ECO:0000313" key="16">
    <source>
        <dbReference type="EMBL" id="CAB3366498.1"/>
    </source>
</evidence>
<dbReference type="CDD" id="cd21759">
    <property type="entry name" value="CBD_MYO6-like"/>
    <property type="match status" value="1"/>
</dbReference>
<dbReference type="GO" id="GO:0048731">
    <property type="term" value="P:system development"/>
    <property type="evidence" value="ECO:0007669"/>
    <property type="project" value="UniProtKB-ARBA"/>
</dbReference>
<dbReference type="CDD" id="cd00037">
    <property type="entry name" value="CLECT"/>
    <property type="match status" value="1"/>
</dbReference>
<dbReference type="PROSITE" id="PS50096">
    <property type="entry name" value="IQ"/>
    <property type="match status" value="1"/>
</dbReference>
<dbReference type="SMART" id="SM00034">
    <property type="entry name" value="CLECT"/>
    <property type="match status" value="1"/>
</dbReference>
<dbReference type="InterPro" id="IPR016187">
    <property type="entry name" value="CTDL_fold"/>
</dbReference>
<dbReference type="Gene3D" id="3.40.850.10">
    <property type="entry name" value="Kinesin motor domain"/>
    <property type="match status" value="1"/>
</dbReference>
<dbReference type="Gene3D" id="3.10.100.10">
    <property type="entry name" value="Mannose-Binding Protein A, subunit A"/>
    <property type="match status" value="1"/>
</dbReference>
<dbReference type="Gene3D" id="1.10.10.820">
    <property type="match status" value="1"/>
</dbReference>
<keyword evidence="7" id="KW-0112">Calmodulin-binding</keyword>
<dbReference type="PRINTS" id="PR00193">
    <property type="entry name" value="MYOSINHEAVY"/>
</dbReference>
<evidence type="ECO:0000256" key="12">
    <source>
        <dbReference type="SAM" id="MobiDB-lite"/>
    </source>
</evidence>
<dbReference type="FunFam" id="1.20.58.530:FF:000006">
    <property type="entry name" value="Putative unconventional myosin-VI"/>
    <property type="match status" value="1"/>
</dbReference>
<comment type="subcellular location">
    <subcellularLocation>
        <location evidence="1">Cytoplasm</location>
    </subcellularLocation>
</comment>
<comment type="caution">
    <text evidence="16">The sequence shown here is derived from an EMBL/GenBank/DDBJ whole genome shotgun (WGS) entry which is preliminary data.</text>
</comment>
<feature type="chain" id="PRO_5035717199" description="Unconventional myosin-VI" evidence="13">
    <location>
        <begin position="23"/>
        <end position="1419"/>
    </location>
</feature>
<dbReference type="GO" id="GO:0009888">
    <property type="term" value="P:tissue development"/>
    <property type="evidence" value="ECO:0007669"/>
    <property type="project" value="UniProtKB-ARBA"/>
</dbReference>
<evidence type="ECO:0000256" key="2">
    <source>
        <dbReference type="ARBA" id="ARBA00008314"/>
    </source>
</evidence>
<feature type="domain" description="Myosin motor" evidence="15">
    <location>
        <begin position="219"/>
        <end position="926"/>
    </location>
</feature>
<feature type="region of interest" description="Disordered" evidence="12">
    <location>
        <begin position="1092"/>
        <end position="1116"/>
    </location>
</feature>
<evidence type="ECO:0000313" key="17">
    <source>
        <dbReference type="Proteomes" id="UP000494165"/>
    </source>
</evidence>
<dbReference type="InterPro" id="IPR027417">
    <property type="entry name" value="P-loop_NTPase"/>
</dbReference>
<proteinExistence type="inferred from homology"/>
<keyword evidence="8 11" id="KW-0518">Myosin</keyword>
<evidence type="ECO:0008006" key="18">
    <source>
        <dbReference type="Google" id="ProtNLM"/>
    </source>
</evidence>
<dbReference type="Pfam" id="PF02736">
    <property type="entry name" value="Myosin_N"/>
    <property type="match status" value="1"/>
</dbReference>
<dbReference type="Gene3D" id="1.20.58.530">
    <property type="match status" value="1"/>
</dbReference>
<dbReference type="Gene3D" id="3.30.70.1590">
    <property type="match status" value="1"/>
</dbReference>
<dbReference type="EMBL" id="CADEPI010000025">
    <property type="protein sequence ID" value="CAB3366498.1"/>
    <property type="molecule type" value="Genomic_DNA"/>
</dbReference>
<feature type="region of interest" description="Actin-binding" evidence="11">
    <location>
        <begin position="806"/>
        <end position="828"/>
    </location>
</feature>
<dbReference type="GO" id="GO:0005516">
    <property type="term" value="F:calmodulin binding"/>
    <property type="evidence" value="ECO:0007669"/>
    <property type="project" value="UniProtKB-KW"/>
</dbReference>
<feature type="domain" description="C-type lectin" evidence="14">
    <location>
        <begin position="37"/>
        <end position="145"/>
    </location>
</feature>
<dbReference type="Proteomes" id="UP000494165">
    <property type="component" value="Unassembled WGS sequence"/>
</dbReference>
<evidence type="ECO:0000256" key="4">
    <source>
        <dbReference type="ARBA" id="ARBA00022553"/>
    </source>
</evidence>
<dbReference type="FunFam" id="3.40.850.10:FF:000018">
    <property type="entry name" value="unconventional myosin-VI isoform X1"/>
    <property type="match status" value="1"/>
</dbReference>
<dbReference type="OrthoDB" id="6108017at2759"/>
<accession>A0A8S1CEG8</accession>
<keyword evidence="17" id="KW-1185">Reference proteome</keyword>
<feature type="signal peptide" evidence="13">
    <location>
        <begin position="1"/>
        <end position="22"/>
    </location>
</feature>
<keyword evidence="4" id="KW-0597">Phosphoprotein</keyword>
<dbReference type="GO" id="GO:0005524">
    <property type="term" value="F:ATP binding"/>
    <property type="evidence" value="ECO:0007669"/>
    <property type="project" value="UniProtKB-UniRule"/>
</dbReference>
<dbReference type="InterPro" id="IPR001609">
    <property type="entry name" value="Myosin_head_motor_dom-like"/>
</dbReference>
<reference evidence="16 17" key="1">
    <citation type="submission" date="2020-04" db="EMBL/GenBank/DDBJ databases">
        <authorList>
            <person name="Alioto T."/>
            <person name="Alioto T."/>
            <person name="Gomez Garrido J."/>
        </authorList>
    </citation>
    <scope>NUCLEOTIDE SEQUENCE [LARGE SCALE GENOMIC DNA]</scope>
</reference>
<dbReference type="Pfam" id="PF16521">
    <property type="entry name" value="Myosin-VI_CBD"/>
    <property type="match status" value="1"/>
</dbReference>
<dbReference type="InterPro" id="IPR016186">
    <property type="entry name" value="C-type_lectin-like/link_sf"/>
</dbReference>
<dbReference type="Pfam" id="PF21521">
    <property type="entry name" value="MYO6_lever"/>
    <property type="match status" value="1"/>
</dbReference>
<comment type="similarity">
    <text evidence="2 11">Belongs to the TRAFAC class myosin-kinesin ATPase superfamily. Myosin family.</text>
</comment>
<organism evidence="16 17">
    <name type="scientific">Cloeon dipterum</name>
    <dbReference type="NCBI Taxonomy" id="197152"/>
    <lineage>
        <taxon>Eukaryota</taxon>
        <taxon>Metazoa</taxon>
        <taxon>Ecdysozoa</taxon>
        <taxon>Arthropoda</taxon>
        <taxon>Hexapoda</taxon>
        <taxon>Insecta</taxon>
        <taxon>Pterygota</taxon>
        <taxon>Palaeoptera</taxon>
        <taxon>Ephemeroptera</taxon>
        <taxon>Pisciforma</taxon>
        <taxon>Baetidae</taxon>
        <taxon>Cloeon</taxon>
    </lineage>
</organism>
<dbReference type="GO" id="GO:0030139">
    <property type="term" value="C:endocytic vesicle"/>
    <property type="evidence" value="ECO:0007669"/>
    <property type="project" value="TreeGrafter"/>
</dbReference>
<keyword evidence="10 11" id="KW-0009">Actin-binding</keyword>
<name>A0A8S1CEG8_9INSE</name>
<dbReference type="Pfam" id="PF00059">
    <property type="entry name" value="Lectin_C"/>
    <property type="match status" value="1"/>
</dbReference>
<dbReference type="GO" id="GO:0030048">
    <property type="term" value="P:actin filament-based movement"/>
    <property type="evidence" value="ECO:0007669"/>
    <property type="project" value="TreeGrafter"/>
</dbReference>
<dbReference type="PANTHER" id="PTHR13140">
    <property type="entry name" value="MYOSIN"/>
    <property type="match status" value="1"/>
</dbReference>
<keyword evidence="6 11" id="KW-0067">ATP-binding</keyword>
<dbReference type="PROSITE" id="PS51456">
    <property type="entry name" value="MYOSIN_MOTOR"/>
    <property type="match status" value="1"/>
</dbReference>
<dbReference type="GO" id="GO:0000146">
    <property type="term" value="F:microfilament motor activity"/>
    <property type="evidence" value="ECO:0007669"/>
    <property type="project" value="TreeGrafter"/>
</dbReference>
<keyword evidence="13" id="KW-0732">Signal</keyword>
<dbReference type="Gene3D" id="1.20.120.720">
    <property type="entry name" value="Myosin VI head, motor domain, U50 subdomain"/>
    <property type="match status" value="1"/>
</dbReference>
<evidence type="ECO:0000256" key="9">
    <source>
        <dbReference type="ARBA" id="ARBA00023175"/>
    </source>
</evidence>
<dbReference type="SMART" id="SM00242">
    <property type="entry name" value="MYSc"/>
    <property type="match status" value="1"/>
</dbReference>
<dbReference type="SUPFAM" id="SSF56436">
    <property type="entry name" value="C-type lectin-like"/>
    <property type="match status" value="1"/>
</dbReference>
<evidence type="ECO:0000256" key="13">
    <source>
        <dbReference type="SAM" id="SignalP"/>
    </source>
</evidence>
<dbReference type="FunFam" id="3.30.70.1590:FF:000002">
    <property type="entry name" value="unconventional myosin-VI isoform X1"/>
    <property type="match status" value="1"/>
</dbReference>
<gene>
    <name evidence="16" type="ORF">CLODIP_2_CD00078</name>
</gene>
<feature type="binding site" evidence="11">
    <location>
        <begin position="313"/>
        <end position="320"/>
    </location>
    <ligand>
        <name>ATP</name>
        <dbReference type="ChEBI" id="CHEBI:30616"/>
    </ligand>
</feature>
<feature type="compositionally biased region" description="Basic and acidic residues" evidence="12">
    <location>
        <begin position="1092"/>
        <end position="1114"/>
    </location>
</feature>
<dbReference type="PROSITE" id="PS50041">
    <property type="entry name" value="C_TYPE_LECTIN_2"/>
    <property type="match status" value="1"/>
</dbReference>
<evidence type="ECO:0000256" key="3">
    <source>
        <dbReference type="ARBA" id="ARBA00022490"/>
    </source>
</evidence>
<dbReference type="Pfam" id="PF00063">
    <property type="entry name" value="Myosin_head"/>
    <property type="match status" value="1"/>
</dbReference>
<evidence type="ECO:0000256" key="1">
    <source>
        <dbReference type="ARBA" id="ARBA00004496"/>
    </source>
</evidence>
<evidence type="ECO:0000256" key="11">
    <source>
        <dbReference type="PROSITE-ProRule" id="PRU00782"/>
    </source>
</evidence>
<dbReference type="Gene3D" id="2.30.30.360">
    <property type="entry name" value="Myosin S1 fragment, N-terminal"/>
    <property type="match status" value="1"/>
</dbReference>
<evidence type="ECO:0000256" key="10">
    <source>
        <dbReference type="ARBA" id="ARBA00023203"/>
    </source>
</evidence>
<dbReference type="GO" id="GO:0007015">
    <property type="term" value="P:actin filament organization"/>
    <property type="evidence" value="ECO:0007669"/>
    <property type="project" value="TreeGrafter"/>
</dbReference>
<dbReference type="InterPro" id="IPR032412">
    <property type="entry name" value="Myosin-VI_CBD"/>
</dbReference>
<dbReference type="SUPFAM" id="SSF52540">
    <property type="entry name" value="P-loop containing nucleoside triphosphate hydrolases"/>
    <property type="match status" value="1"/>
</dbReference>
<evidence type="ECO:0000256" key="8">
    <source>
        <dbReference type="ARBA" id="ARBA00023123"/>
    </source>
</evidence>
<dbReference type="InterPro" id="IPR036114">
    <property type="entry name" value="MYSc_Myo6"/>
</dbReference>
<dbReference type="PANTHER" id="PTHR13140:SF745">
    <property type="entry name" value="UNCONVENTIONAL MYOSIN-VI"/>
    <property type="match status" value="1"/>
</dbReference>
<dbReference type="CDD" id="cd01382">
    <property type="entry name" value="MYSc_Myo6"/>
    <property type="match status" value="1"/>
</dbReference>
<dbReference type="InterPro" id="IPR001304">
    <property type="entry name" value="C-type_lectin-like"/>
</dbReference>
<dbReference type="GO" id="GO:0048513">
    <property type="term" value="P:animal organ development"/>
    <property type="evidence" value="ECO:0007669"/>
    <property type="project" value="UniProtKB-ARBA"/>
</dbReference>
<dbReference type="Gene3D" id="6.10.220.10">
    <property type="match status" value="1"/>
</dbReference>
<sequence>MMWIVKGTFGILLLGAIHHTIAADIETLKPFSAKFTHEDGVYDISALRLDWFSARNLCRIQGKDLVSIETVSENSAVMNAVSAMTTESFWISGSDLFQDDAFYWDSTGVAIGPFQNWGPDEPSGDGDCVELNIDMNHLWNDYNCDAEKLCEESAFSAFSTAGMFQRQKVWVPDPEHGFIMGCIVDLGLDECTVQAFDRSRKPFVCGLDRVYPAEEDENKEVDDNCGLMYLNEATLLHNIKLRYSKDKIYTYVANILIAVNPYTELKGLYSSETIKKYKGKSLGTMPPHVFAIADKAFRDMRVLKQSQSIIVSGESGAGKTESTKYLLRYMCDHWGSSAGPIEQKILDANPVLEAFGNAKTTRNNNSSRFGKFIEVHFDSKHQVVGGFISHYLLEKSRICMQGPEERNYHVFYQLCAGAPEKLRQQLQLTKPDDFHYLKNGCTQYFVSSNSKLNSSQLSKAHQAKGGLRDPMLDDCNDFVEMDKALTRLGLQEQEKFSIYSTVAAVLHLGNISFEENPEDTKGGCRVCASSEKALNLAAGLIGADKEELRQALISKVMQTSRGGLKGTVIMVPLKVYEANNARDALAKALYSRLFDYIVGRINRSIPFKTSSHYIGVLDIAGFEYFTVNSFEQFCINYCNEKLQQFFNQRILKEEQTLYEKEGLNVKKIEFVDNQDCIDLIESRGSGIFSLLDEESKLPKSSGAHFTTEVHSRLGGHFRLALPRASKLRDHREVRDDEGFLVRHFAGAVCYHTSQFIEKNNDALHASLEGLVQESQNPFIQVLFSNASQQKGKLTFISVGSKFKTQLEELMEKLRSTGTNFIRCIKPNIRMVDHQFEGGSILSQLQCSGMTSVLELMQQGFPSRAPFSELYNMYKNYLPPKLARLDARMFCKALFQALGLNENDFRFGLTKVFFRPGKFAEFDEIMKSDPENLANLVAKVQKWLIMSRWKKAQYGALCVIKLKNKIVYRAKNLVVIQKTVRMHLCKKQHQPRYRGISKIKSLSSMLTRMEQCISQMKKDKDSSAAEVTKLKKDMDAAIQRIKSNPKIKPSEVSLLHTQLMNQANTCMASVQKRVEAQKIAEEQERIRKLQEEMERERKRKDEEERKKKEEEETRKKNSLFKLDQLHRKSEMEARRKIEEEERKKLELADKILAEKLQAEMEKENSKYREQIEQERRDHELALRLAQETHSQVEDITPVRSLSRVAESKSPNNYRLNRSENVRAQQAASKGKYDLSKWKYSELRDTINTSCDIELLEACRIEFHRRLKVYHAWKAKNKRRSTMDENERAPRSIMEQASKPLVHVNSNSKVPINTEQHRYFRIPFIRPGTGGVNDQNNKRGWWYAHFDGQYVARQMELHPEKQAILLTSGVDDMQMCELSLDETGLTRKRGAEILEHEFNREWEKHGGPKYKPRAKFKNSKF</sequence>
<dbReference type="InterPro" id="IPR008989">
    <property type="entry name" value="Myosin_S1_N"/>
</dbReference>
<dbReference type="FunFam" id="1.10.10.820:FF:000001">
    <property type="entry name" value="Myosin heavy chain"/>
    <property type="match status" value="1"/>
</dbReference>
<dbReference type="InterPro" id="IPR004009">
    <property type="entry name" value="SH3_Myosin"/>
</dbReference>
<evidence type="ECO:0000259" key="15">
    <source>
        <dbReference type="PROSITE" id="PS51456"/>
    </source>
</evidence>
<evidence type="ECO:0000259" key="14">
    <source>
        <dbReference type="PROSITE" id="PS50041"/>
    </source>
</evidence>
<dbReference type="InterPro" id="IPR049016">
    <property type="entry name" value="MYO6_lever"/>
</dbReference>
<protein>
    <recommendedName>
        <fullName evidence="18">Unconventional myosin-VI</fullName>
    </recommendedName>
</protein>
<evidence type="ECO:0000256" key="6">
    <source>
        <dbReference type="ARBA" id="ARBA00022840"/>
    </source>
</evidence>
<evidence type="ECO:0000256" key="7">
    <source>
        <dbReference type="ARBA" id="ARBA00022860"/>
    </source>
</evidence>
<evidence type="ECO:0000256" key="5">
    <source>
        <dbReference type="ARBA" id="ARBA00022741"/>
    </source>
</evidence>
<dbReference type="GO" id="GO:0016459">
    <property type="term" value="C:myosin complex"/>
    <property type="evidence" value="ECO:0007669"/>
    <property type="project" value="UniProtKB-KW"/>
</dbReference>